<dbReference type="STRING" id="444157.Tneu_0317"/>
<evidence type="ECO:0000313" key="1">
    <source>
        <dbReference type="EMBL" id="ACB39268.1"/>
    </source>
</evidence>
<dbReference type="AlphaFoldDB" id="B1YBD7"/>
<name>B1YBD7_PYRNV</name>
<dbReference type="KEGG" id="tne:Tneu_0317"/>
<evidence type="ECO:0000313" key="2">
    <source>
        <dbReference type="Proteomes" id="UP000001694"/>
    </source>
</evidence>
<dbReference type="eggNOG" id="arCOG03756">
    <property type="taxonomic scope" value="Archaea"/>
</dbReference>
<dbReference type="HOGENOM" id="CLU_185777_0_0_2"/>
<dbReference type="EMBL" id="CP001014">
    <property type="protein sequence ID" value="ACB39268.1"/>
    <property type="molecule type" value="Genomic_DNA"/>
</dbReference>
<dbReference type="Proteomes" id="UP000001694">
    <property type="component" value="Chromosome"/>
</dbReference>
<dbReference type="PANTHER" id="PTHR37559">
    <property type="entry name" value="PAREP6 PART 2, AUTHENTIC FRAMESHIFT"/>
    <property type="match status" value="1"/>
</dbReference>
<sequence>MESEEEARDLRRRHADWQFIESLPPRLRAALVYYIETGDLRRAQQISGLDLDDFRELMRRAKVPLVQ</sequence>
<protein>
    <submittedName>
        <fullName evidence="1">PaREP6</fullName>
    </submittedName>
</protein>
<reference evidence="1" key="1">
    <citation type="submission" date="2008-03" db="EMBL/GenBank/DDBJ databases">
        <title>Complete sequence of Thermoproteus neutrophilus V24Sta.</title>
        <authorList>
            <consortium name="US DOE Joint Genome Institute"/>
            <person name="Copeland A."/>
            <person name="Lucas S."/>
            <person name="Lapidus A."/>
            <person name="Glavina del Rio T."/>
            <person name="Dalin E."/>
            <person name="Tice H."/>
            <person name="Bruce D."/>
            <person name="Goodwin L."/>
            <person name="Pitluck S."/>
            <person name="Sims D."/>
            <person name="Brettin T."/>
            <person name="Detter J.C."/>
            <person name="Han C."/>
            <person name="Kuske C.R."/>
            <person name="Schmutz J."/>
            <person name="Larimer F."/>
            <person name="Land M."/>
            <person name="Hauser L."/>
            <person name="Kyrpides N."/>
            <person name="Mikhailova N."/>
            <person name="Biddle J.F."/>
            <person name="Zhang Z."/>
            <person name="Fitz-Gibbon S.T."/>
            <person name="Lowe T.M."/>
            <person name="Saltikov C."/>
            <person name="House C.H."/>
            <person name="Richardson P."/>
        </authorList>
    </citation>
    <scope>NUCLEOTIDE SEQUENCE [LARGE SCALE GENOMIC DNA]</scope>
    <source>
        <strain evidence="1">V24Sta</strain>
    </source>
</reference>
<gene>
    <name evidence="1" type="ordered locus">Tneu_0317</name>
</gene>
<keyword evidence="2" id="KW-1185">Reference proteome</keyword>
<dbReference type="OrthoDB" id="28045at2157"/>
<accession>B1YBD7</accession>
<organism evidence="1 2">
    <name type="scientific">Pyrobaculum neutrophilum (strain DSM 2338 / JCM 9278 / NBRC 100436 / V24Sta)</name>
    <name type="common">Thermoproteus neutrophilus</name>
    <dbReference type="NCBI Taxonomy" id="444157"/>
    <lineage>
        <taxon>Archaea</taxon>
        <taxon>Thermoproteota</taxon>
        <taxon>Thermoprotei</taxon>
        <taxon>Thermoproteales</taxon>
        <taxon>Thermoproteaceae</taxon>
        <taxon>Pyrobaculum</taxon>
    </lineage>
</organism>
<dbReference type="GeneID" id="6166261"/>
<proteinExistence type="predicted"/>
<dbReference type="PANTHER" id="PTHR37559:SF1">
    <property type="entry name" value="PAREP6 PART 2, AUTHENTIC FRAMESHIFT"/>
    <property type="match status" value="1"/>
</dbReference>
<dbReference type="RefSeq" id="WP_012349689.1">
    <property type="nucleotide sequence ID" value="NC_010525.1"/>
</dbReference>